<reference evidence="1" key="1">
    <citation type="submission" date="2023-05" db="EMBL/GenBank/DDBJ databases">
        <title>Nepenthes gracilis genome sequencing.</title>
        <authorList>
            <person name="Fukushima K."/>
        </authorList>
    </citation>
    <scope>NUCLEOTIDE SEQUENCE</scope>
    <source>
        <strain evidence="1">SING2019-196</strain>
    </source>
</reference>
<evidence type="ECO:0000313" key="1">
    <source>
        <dbReference type="EMBL" id="GMH02616.1"/>
    </source>
</evidence>
<name>A0AAD3S1V9_NEPGR</name>
<proteinExistence type="predicted"/>
<comment type="caution">
    <text evidence="1">The sequence shown here is derived from an EMBL/GenBank/DDBJ whole genome shotgun (WGS) entry which is preliminary data.</text>
</comment>
<evidence type="ECO:0000313" key="2">
    <source>
        <dbReference type="Proteomes" id="UP001279734"/>
    </source>
</evidence>
<dbReference type="AlphaFoldDB" id="A0AAD3S1V9"/>
<organism evidence="1 2">
    <name type="scientific">Nepenthes gracilis</name>
    <name type="common">Slender pitcher plant</name>
    <dbReference type="NCBI Taxonomy" id="150966"/>
    <lineage>
        <taxon>Eukaryota</taxon>
        <taxon>Viridiplantae</taxon>
        <taxon>Streptophyta</taxon>
        <taxon>Embryophyta</taxon>
        <taxon>Tracheophyta</taxon>
        <taxon>Spermatophyta</taxon>
        <taxon>Magnoliopsida</taxon>
        <taxon>eudicotyledons</taxon>
        <taxon>Gunneridae</taxon>
        <taxon>Pentapetalae</taxon>
        <taxon>Caryophyllales</taxon>
        <taxon>Nepenthaceae</taxon>
        <taxon>Nepenthes</taxon>
    </lineage>
</organism>
<gene>
    <name evidence="1" type="ORF">Nepgr_004455</name>
</gene>
<sequence length="103" mass="11431">MKGTYLRIATRELTFLVVDFPSVYNAILGKPFLTAFGAVTSILHLKVKFPTPCDRMDKDLNIRNEATLQQAQLGEATKAILLDPTEPEKCVHISGSLITVNRD</sequence>
<accession>A0AAD3S1V9</accession>
<protein>
    <submittedName>
        <fullName evidence="1">Uncharacterized protein</fullName>
    </submittedName>
</protein>
<keyword evidence="2" id="KW-1185">Reference proteome</keyword>
<dbReference type="Proteomes" id="UP001279734">
    <property type="component" value="Unassembled WGS sequence"/>
</dbReference>
<dbReference type="EMBL" id="BSYO01000003">
    <property type="protein sequence ID" value="GMH02616.1"/>
    <property type="molecule type" value="Genomic_DNA"/>
</dbReference>